<accession>A0A2N3Y0A7</accession>
<gene>
    <name evidence="2" type="ORF">A8926_4175</name>
</gene>
<dbReference type="AlphaFoldDB" id="A0A2N3Y0A7"/>
<organism evidence="2 3">
    <name type="scientific">Saccharopolyspora spinosa</name>
    <dbReference type="NCBI Taxonomy" id="60894"/>
    <lineage>
        <taxon>Bacteria</taxon>
        <taxon>Bacillati</taxon>
        <taxon>Actinomycetota</taxon>
        <taxon>Actinomycetes</taxon>
        <taxon>Pseudonocardiales</taxon>
        <taxon>Pseudonocardiaceae</taxon>
        <taxon>Saccharopolyspora</taxon>
    </lineage>
</organism>
<evidence type="ECO:0000313" key="3">
    <source>
        <dbReference type="Proteomes" id="UP000233786"/>
    </source>
</evidence>
<dbReference type="GO" id="GO:0017168">
    <property type="term" value="F:5-oxoprolinase (ATP-hydrolyzing) activity"/>
    <property type="evidence" value="ECO:0007669"/>
    <property type="project" value="TreeGrafter"/>
</dbReference>
<dbReference type="Proteomes" id="UP000233786">
    <property type="component" value="Unassembled WGS sequence"/>
</dbReference>
<protein>
    <submittedName>
        <fullName evidence="2">N-methylhydantoinase B</fullName>
    </submittedName>
</protein>
<dbReference type="PANTHER" id="PTHR11365">
    <property type="entry name" value="5-OXOPROLINASE RELATED"/>
    <property type="match status" value="1"/>
</dbReference>
<name>A0A2N3Y0A7_SACSN</name>
<dbReference type="GO" id="GO:0005829">
    <property type="term" value="C:cytosol"/>
    <property type="evidence" value="ECO:0007669"/>
    <property type="project" value="TreeGrafter"/>
</dbReference>
<keyword evidence="3" id="KW-1185">Reference proteome</keyword>
<dbReference type="RefSeq" id="WP_101376619.1">
    <property type="nucleotide sequence ID" value="NZ_CP061007.1"/>
</dbReference>
<dbReference type="EMBL" id="PJNB01000001">
    <property type="protein sequence ID" value="PKW16352.1"/>
    <property type="molecule type" value="Genomic_DNA"/>
</dbReference>
<evidence type="ECO:0000313" key="2">
    <source>
        <dbReference type="EMBL" id="PKW16352.1"/>
    </source>
</evidence>
<dbReference type="STRING" id="994479.GCA_000194155_07123"/>
<dbReference type="InterPro" id="IPR045079">
    <property type="entry name" value="Oxoprolinase-like"/>
</dbReference>
<dbReference type="GO" id="GO:0006749">
    <property type="term" value="P:glutathione metabolic process"/>
    <property type="evidence" value="ECO:0007669"/>
    <property type="project" value="TreeGrafter"/>
</dbReference>
<evidence type="ECO:0000259" key="1">
    <source>
        <dbReference type="Pfam" id="PF02538"/>
    </source>
</evidence>
<dbReference type="PANTHER" id="PTHR11365:SF23">
    <property type="entry name" value="HYPOTHETICAL 5-OXOPROLINASE (EUROFUNG)-RELATED"/>
    <property type="match status" value="1"/>
</dbReference>
<dbReference type="OrthoDB" id="102473at2"/>
<feature type="domain" description="Hydantoinase B/oxoprolinase" evidence="1">
    <location>
        <begin position="10"/>
        <end position="542"/>
    </location>
</feature>
<proteinExistence type="predicted"/>
<dbReference type="InterPro" id="IPR003692">
    <property type="entry name" value="Hydantoinase_B"/>
</dbReference>
<comment type="caution">
    <text evidence="2">The sequence shown here is derived from an EMBL/GenBank/DDBJ whole genome shotgun (WGS) entry which is preliminary data.</text>
</comment>
<sequence length="596" mass="63873">MTTVDSTHMDGVRLALLTSRLQSVVRAMMNTLARTGRSGVLNTARDFSCCIITHDARLLAMAESLPIHVMRGPDLLAEAMAEFHPVVRAGDAFLHNSPYHGNSHAADHSLLVPVVDADGQHRFTLLVKAHQADCGNAAPTTYSADVRDVYEEGALIFPCVRIQQDYQDVGDIVRMCQTRIRVPDQWWGDYLAMLGAARVGERQLLALGDEVGWEVLEEYAEAWFDYSEQRMISAIRSLPAGRVTSRSEHDPFPGVPGGIPVSVTVEVRSEEALIEVDLRDNVDCQPSGLNLTESTSLTAAMIGIFNSLGQAVPPNGGSFRRLQIRLRENCAVGIPRHPASCSVATTNLADRLTNAVQRAFADLGDGFGMAETGPAQPPAWGVLSGRDERHGGAPFVNQIMLPSVTGGAAGPQADGWLTIGHVGNAGMMFRDSVEIDEIHHPIRIEQQRILPDTEGAGRFRGAPGALVEYGPTGGPIEVAYVSDGTVNPALGGRGGLPGARSDQFQRDADGVLHPIPACARVLLQPGEKIVSHSSGGGGYGPPTERDPARVARDVAERWVSPQRAKDVYQVVVTETGLVDDAATVELRAASDPGLLR</sequence>
<reference evidence="2" key="1">
    <citation type="submission" date="2017-12" db="EMBL/GenBank/DDBJ databases">
        <title>Sequencing the genomes of 1000 Actinobacteria strains.</title>
        <authorList>
            <person name="Klenk H.-P."/>
        </authorList>
    </citation>
    <scope>NUCLEOTIDE SEQUENCE [LARGE SCALE GENOMIC DNA]</scope>
    <source>
        <strain evidence="2">DSM 44228</strain>
    </source>
</reference>
<dbReference type="Pfam" id="PF02538">
    <property type="entry name" value="Hydantoinase_B"/>
    <property type="match status" value="1"/>
</dbReference>